<keyword evidence="2 3" id="KW-0040">ANK repeat</keyword>
<dbReference type="EMBL" id="JXNT01000001">
    <property type="protein sequence ID" value="ODM22770.1"/>
    <property type="molecule type" value="Genomic_DNA"/>
</dbReference>
<evidence type="ECO:0000313" key="4">
    <source>
        <dbReference type="EMBL" id="ODM22770.1"/>
    </source>
</evidence>
<proteinExistence type="predicted"/>
<dbReference type="PROSITE" id="PS50297">
    <property type="entry name" value="ANK_REP_REGION"/>
    <property type="match status" value="3"/>
</dbReference>
<dbReference type="InterPro" id="IPR002110">
    <property type="entry name" value="Ankyrin_rpt"/>
</dbReference>
<evidence type="ECO:0000256" key="2">
    <source>
        <dbReference type="ARBA" id="ARBA00023043"/>
    </source>
</evidence>
<dbReference type="Pfam" id="PF13637">
    <property type="entry name" value="Ank_4"/>
    <property type="match status" value="1"/>
</dbReference>
<name>A0A1E3BP80_ASPCR</name>
<organism evidence="4 5">
    <name type="scientific">Aspergillus cristatus</name>
    <name type="common">Chinese Fuzhuan brick tea-fermentation fungus</name>
    <name type="synonym">Eurotium cristatum</name>
    <dbReference type="NCBI Taxonomy" id="573508"/>
    <lineage>
        <taxon>Eukaryota</taxon>
        <taxon>Fungi</taxon>
        <taxon>Dikarya</taxon>
        <taxon>Ascomycota</taxon>
        <taxon>Pezizomycotina</taxon>
        <taxon>Eurotiomycetes</taxon>
        <taxon>Eurotiomycetidae</taxon>
        <taxon>Eurotiales</taxon>
        <taxon>Aspergillaceae</taxon>
        <taxon>Aspergillus</taxon>
        <taxon>Aspergillus subgen. Aspergillus</taxon>
    </lineage>
</organism>
<dbReference type="PANTHER" id="PTHR24198:SF165">
    <property type="entry name" value="ANKYRIN REPEAT-CONTAINING PROTEIN-RELATED"/>
    <property type="match status" value="1"/>
</dbReference>
<dbReference type="InterPro" id="IPR036770">
    <property type="entry name" value="Ankyrin_rpt-contain_sf"/>
</dbReference>
<evidence type="ECO:0000313" key="5">
    <source>
        <dbReference type="Proteomes" id="UP000094569"/>
    </source>
</evidence>
<comment type="caution">
    <text evidence="4">The sequence shown here is derived from an EMBL/GenBank/DDBJ whole genome shotgun (WGS) entry which is preliminary data.</text>
</comment>
<dbReference type="SMART" id="SM00248">
    <property type="entry name" value="ANK"/>
    <property type="match status" value="9"/>
</dbReference>
<dbReference type="OrthoDB" id="341259at2759"/>
<dbReference type="STRING" id="573508.A0A1E3BP80"/>
<evidence type="ECO:0000256" key="1">
    <source>
        <dbReference type="ARBA" id="ARBA00022737"/>
    </source>
</evidence>
<accession>A0A1E3BP80</accession>
<feature type="repeat" description="ANK" evidence="3">
    <location>
        <begin position="118"/>
        <end position="150"/>
    </location>
</feature>
<dbReference type="PROSITE" id="PS50088">
    <property type="entry name" value="ANK_REPEAT"/>
    <property type="match status" value="3"/>
</dbReference>
<feature type="repeat" description="ANK" evidence="3">
    <location>
        <begin position="83"/>
        <end position="115"/>
    </location>
</feature>
<dbReference type="Gene3D" id="1.25.40.20">
    <property type="entry name" value="Ankyrin repeat-containing domain"/>
    <property type="match status" value="2"/>
</dbReference>
<keyword evidence="5" id="KW-1185">Reference proteome</keyword>
<dbReference type="SUPFAM" id="SSF48403">
    <property type="entry name" value="Ankyrin repeat"/>
    <property type="match status" value="2"/>
</dbReference>
<feature type="repeat" description="ANK" evidence="3">
    <location>
        <begin position="292"/>
        <end position="324"/>
    </location>
</feature>
<protein>
    <submittedName>
        <fullName evidence="4">Uncharacterized protein</fullName>
    </submittedName>
</protein>
<keyword evidence="1" id="KW-0677">Repeat</keyword>
<sequence>MLLLDLPNELLWLIGSFLERKSDLNFLSQANRHLHLLFNRVVYDLDIRNSWSCALEWAARNGCEATARKAIDAGASLDSEEYYESKPLTLAVENGDDAFVRLLLEKGANPNDYSYWNWGLNPLTDASMRGYESIVRLLLEHGASQYRPDSAPMTFPALQIYNLPLPSAAGEGHLEIVKLLTGADHEKRFRDLIDPIALTQAVAGGHMSVAQHLIEEGGRLEMVKFLLDKKAEVSPKDEDNLLYPMTLAASRGHYAVAELLVTPLRVVVKCGDMDTIKLLMEAHDDEQFRNDVGPTALLIAAASGHTSAVLYLLDRGLDPEDRYIGEAAENCHLEILRTFIGKGFEFDRTRLDSLLRPLILAACNKHYAVAELLASDQDFDPDNTGRDYGIDSWNPDLTPLGRAAQNGHYGIVEKLLDYGAMASPMGYIGNAPLL</sequence>
<dbReference type="VEuPathDB" id="FungiDB:SI65_00359"/>
<evidence type="ECO:0000256" key="3">
    <source>
        <dbReference type="PROSITE-ProRule" id="PRU00023"/>
    </source>
</evidence>
<dbReference type="Pfam" id="PF12796">
    <property type="entry name" value="Ank_2"/>
    <property type="match status" value="3"/>
</dbReference>
<dbReference type="PANTHER" id="PTHR24198">
    <property type="entry name" value="ANKYRIN REPEAT AND PROTEIN KINASE DOMAIN-CONTAINING PROTEIN"/>
    <property type="match status" value="1"/>
</dbReference>
<dbReference type="AlphaFoldDB" id="A0A1E3BP80"/>
<reference evidence="4 5" key="1">
    <citation type="journal article" date="2016" name="BMC Genomics">
        <title>Comparative genomic and transcriptomic analyses of the Fuzhuan brick tea-fermentation fungus Aspergillus cristatus.</title>
        <authorList>
            <person name="Ge Y."/>
            <person name="Wang Y."/>
            <person name="Liu Y."/>
            <person name="Tan Y."/>
            <person name="Ren X."/>
            <person name="Zhang X."/>
            <person name="Hyde K.D."/>
            <person name="Liu Y."/>
            <person name="Liu Z."/>
        </authorList>
    </citation>
    <scope>NUCLEOTIDE SEQUENCE [LARGE SCALE GENOMIC DNA]</scope>
    <source>
        <strain evidence="4 5">GZAAS20.1005</strain>
    </source>
</reference>
<dbReference type="Proteomes" id="UP000094569">
    <property type="component" value="Unassembled WGS sequence"/>
</dbReference>
<gene>
    <name evidence="4" type="ORF">SI65_00359</name>
</gene>